<dbReference type="eggNOG" id="ENOG502SC7P">
    <property type="taxonomic scope" value="Eukaryota"/>
</dbReference>
<gene>
    <name evidence="1" type="ORF">PTSG_03535</name>
</gene>
<protein>
    <submittedName>
        <fullName evidence="1">Uncharacterized protein</fullName>
    </submittedName>
</protein>
<reference evidence="1" key="1">
    <citation type="submission" date="2009-08" db="EMBL/GenBank/DDBJ databases">
        <title>Annotation of Salpingoeca rosetta.</title>
        <authorList>
            <consortium name="The Broad Institute Genome Sequencing Platform"/>
            <person name="Russ C."/>
            <person name="Cuomo C."/>
            <person name="Burger G."/>
            <person name="Gray M.W."/>
            <person name="Holland P.W.H."/>
            <person name="King N."/>
            <person name="Lang F.B.F."/>
            <person name="Roger A.J."/>
            <person name="Ruiz-Trillo I."/>
            <person name="Young S.K."/>
            <person name="Zeng Q."/>
            <person name="Gargeya S."/>
            <person name="Alvarado L."/>
            <person name="Berlin A."/>
            <person name="Chapman S.B."/>
            <person name="Chen Z."/>
            <person name="Freedman E."/>
            <person name="Gellesch M."/>
            <person name="Goldberg J."/>
            <person name="Griggs A."/>
            <person name="Gujja S."/>
            <person name="Heilman E."/>
            <person name="Heiman D."/>
            <person name="Howarth C."/>
            <person name="Mehta T."/>
            <person name="Neiman D."/>
            <person name="Pearson M."/>
            <person name="Roberts A."/>
            <person name="Saif S."/>
            <person name="Shea T."/>
            <person name="Shenoy N."/>
            <person name="Sisk P."/>
            <person name="Stolte C."/>
            <person name="Sykes S."/>
            <person name="White J."/>
            <person name="Yandava C."/>
            <person name="Haas B."/>
            <person name="Nusbaum C."/>
            <person name="Birren B."/>
        </authorList>
    </citation>
    <scope>NUCLEOTIDE SEQUENCE [LARGE SCALE GENOMIC DNA]</scope>
    <source>
        <strain evidence="1">ATCC 50818</strain>
    </source>
</reference>
<dbReference type="KEGG" id="sre:PTSG_03535"/>
<proteinExistence type="predicted"/>
<evidence type="ECO:0000313" key="2">
    <source>
        <dbReference type="Proteomes" id="UP000007799"/>
    </source>
</evidence>
<evidence type="ECO:0000313" key="1">
    <source>
        <dbReference type="EMBL" id="EGD82903.1"/>
    </source>
</evidence>
<dbReference type="OrthoDB" id="10607708at2759"/>
<dbReference type="GeneID" id="16075848"/>
<keyword evidence="2" id="KW-1185">Reference proteome</keyword>
<dbReference type="EMBL" id="GL832962">
    <property type="protein sequence ID" value="EGD82903.1"/>
    <property type="molecule type" value="Genomic_DNA"/>
</dbReference>
<sequence length="216" mass="24193">MREVAVQANCLICDAHFLVVVTAVPPASAFSGRRGTQEFEDLLEKIQREASHPLHRFLRCPTCTEIVAHCAYQDWLGSKDEECHLSLCKLYSYAPDSEVEAERLPPLFINGKKPEEKPRWQLAHGIGPKTLEVDRSRSGRLHRPSLKQFGITGPRIPAVEDPASFEYTIESIYSLAEHPARLEAALPLLEKNKPLIHAWDNISSDPMITGEAEDTA</sequence>
<organism evidence="2">
    <name type="scientific">Salpingoeca rosetta (strain ATCC 50818 / BSB-021)</name>
    <dbReference type="NCBI Taxonomy" id="946362"/>
    <lineage>
        <taxon>Eukaryota</taxon>
        <taxon>Choanoflagellata</taxon>
        <taxon>Craspedida</taxon>
        <taxon>Salpingoecidae</taxon>
        <taxon>Salpingoeca</taxon>
    </lineage>
</organism>
<dbReference type="AlphaFoldDB" id="F2U5W2"/>
<name>F2U5W2_SALR5</name>
<accession>F2U5W2</accession>
<dbReference type="InParanoid" id="F2U5W2"/>
<dbReference type="Proteomes" id="UP000007799">
    <property type="component" value="Unassembled WGS sequence"/>
</dbReference>
<dbReference type="RefSeq" id="XP_004995267.1">
    <property type="nucleotide sequence ID" value="XM_004995210.1"/>
</dbReference>